<dbReference type="AlphaFoldDB" id="A0A3M4AYM1"/>
<accession>A0A3M4AYM1</accession>
<organism evidence="2 3">
    <name type="scientific">Pseudomonas syringae pv. persicae</name>
    <dbReference type="NCBI Taxonomy" id="237306"/>
    <lineage>
        <taxon>Bacteria</taxon>
        <taxon>Pseudomonadati</taxon>
        <taxon>Pseudomonadota</taxon>
        <taxon>Gammaproteobacteria</taxon>
        <taxon>Pseudomonadales</taxon>
        <taxon>Pseudomonadaceae</taxon>
        <taxon>Pseudomonas</taxon>
    </lineage>
</organism>
<evidence type="ECO:0000313" key="2">
    <source>
        <dbReference type="EMBL" id="RMP12013.1"/>
    </source>
</evidence>
<name>A0A3M4AYM1_9PSED</name>
<reference evidence="2 3" key="1">
    <citation type="submission" date="2018-08" db="EMBL/GenBank/DDBJ databases">
        <title>Recombination of ecologically and evolutionarily significant loci maintains genetic cohesion in the Pseudomonas syringae species complex.</title>
        <authorList>
            <person name="Dillon M."/>
            <person name="Thakur S."/>
            <person name="Almeida R.N.D."/>
            <person name="Weir B.S."/>
            <person name="Guttman D.S."/>
        </authorList>
    </citation>
    <scope>NUCLEOTIDE SEQUENCE [LARGE SCALE GENOMIC DNA]</scope>
    <source>
        <strain evidence="2 3">ICMP 3706</strain>
    </source>
</reference>
<keyword evidence="1" id="KW-0812">Transmembrane</keyword>
<keyword evidence="1" id="KW-0472">Membrane</keyword>
<proteinExistence type="predicted"/>
<feature type="transmembrane region" description="Helical" evidence="1">
    <location>
        <begin position="37"/>
        <end position="55"/>
    </location>
</feature>
<dbReference type="Proteomes" id="UP000281604">
    <property type="component" value="Unassembled WGS sequence"/>
</dbReference>
<dbReference type="RefSeq" id="WP_058409630.1">
    <property type="nucleotide sequence ID" value="NZ_RBQE01000115.1"/>
</dbReference>
<keyword evidence="1" id="KW-1133">Transmembrane helix</keyword>
<dbReference type="EMBL" id="RBQE01000115">
    <property type="protein sequence ID" value="RMP12013.1"/>
    <property type="molecule type" value="Genomic_DNA"/>
</dbReference>
<evidence type="ECO:0000256" key="1">
    <source>
        <dbReference type="SAM" id="Phobius"/>
    </source>
</evidence>
<sequence>MYLDYLLWAFKRSLNVTLIYVIACLAIWIFLGLPSGWIVLAISVATWALYFSVYLKDWRTDQRYCNEHRDRFL</sequence>
<protein>
    <submittedName>
        <fullName evidence="2">Uncharacterized protein</fullName>
    </submittedName>
</protein>
<evidence type="ECO:0000313" key="3">
    <source>
        <dbReference type="Proteomes" id="UP000281604"/>
    </source>
</evidence>
<gene>
    <name evidence="2" type="ORF">ALQ30_00462</name>
</gene>
<comment type="caution">
    <text evidence="2">The sequence shown here is derived from an EMBL/GenBank/DDBJ whole genome shotgun (WGS) entry which is preliminary data.</text>
</comment>
<feature type="transmembrane region" description="Helical" evidence="1">
    <location>
        <begin position="12"/>
        <end position="31"/>
    </location>
</feature>